<feature type="compositionally biased region" description="Acidic residues" evidence="2">
    <location>
        <begin position="182"/>
        <end position="191"/>
    </location>
</feature>
<feature type="compositionally biased region" description="Basic and acidic residues" evidence="2">
    <location>
        <begin position="194"/>
        <end position="206"/>
    </location>
</feature>
<reference evidence="3" key="2">
    <citation type="submission" date="2021-10" db="EMBL/GenBank/DDBJ databases">
        <title>Phylogenomics reveals ancestral predisposition of the termite-cultivated fungus Termitomyces towards a domesticated lifestyle.</title>
        <authorList>
            <person name="Auxier B."/>
            <person name="Grum-Grzhimaylo A."/>
            <person name="Cardenas M.E."/>
            <person name="Lodge J.D."/>
            <person name="Laessoe T."/>
            <person name="Pedersen O."/>
            <person name="Smith M.E."/>
            <person name="Kuyper T.W."/>
            <person name="Franco-Molano E.A."/>
            <person name="Baroni T.J."/>
            <person name="Aanen D.K."/>
        </authorList>
    </citation>
    <scope>NUCLEOTIDE SEQUENCE</scope>
    <source>
        <strain evidence="3">D49</strain>
    </source>
</reference>
<dbReference type="PANTHER" id="PTHR15410">
    <property type="entry name" value="HIRA-INTERACTING PROTEIN 3"/>
    <property type="match status" value="1"/>
</dbReference>
<evidence type="ECO:0000313" key="3">
    <source>
        <dbReference type="EMBL" id="KAG5651522.1"/>
    </source>
</evidence>
<feature type="compositionally biased region" description="Basic and acidic residues" evidence="2">
    <location>
        <begin position="269"/>
        <end position="291"/>
    </location>
</feature>
<dbReference type="AlphaFoldDB" id="A0A9P7GR62"/>
<dbReference type="EMBL" id="JABCKI010000230">
    <property type="protein sequence ID" value="KAG5651522.1"/>
    <property type="molecule type" value="Genomic_DNA"/>
</dbReference>
<sequence length="433" mass="48612">MDPIFQATQDYACNEKAIASAEKTVKACEEELKALRDIAAMDTRPWWYFGLGRPSAVSIRSRYLADKMLAATRKVDTLDMKNKELKKDRTLTVRLVREKVELTYALEPGTLEAKEYKRALKQVIMDATAEAKSKFSDENQGKTDTGDEVAGTHSKKSSKATKKPQKRRGEAGKVYKSAETIECSDMEDFTPETETNHEKDLVDKNPQKRKVSKPKSPAKKRRKIVPSDDESGNELKSPSKLKEQDVENSGDEFSSLFGGSPGAGKKPSTSKDKVHKEKLTQQKAKSKEDTTGKSNMKSTSESKDEVTIKRLKSFVNACGVRKPWTKIFQDSPKPSQKIKKLKEILAELGMTGRMSMEQAKKIRRKRELAQELEDVQSFEQSALVRGSRSQTASTSRHTKTVQSDDDESEAPTWRKAKALQSINAFLEDQSDDD</sequence>
<proteinExistence type="predicted"/>
<evidence type="ECO:0000256" key="2">
    <source>
        <dbReference type="SAM" id="MobiDB-lite"/>
    </source>
</evidence>
<dbReference type="Proteomes" id="UP000717328">
    <property type="component" value="Unassembled WGS sequence"/>
</dbReference>
<dbReference type="OrthoDB" id="552755at2759"/>
<protein>
    <submittedName>
        <fullName evidence="3">Uncharacterized protein</fullName>
    </submittedName>
</protein>
<feature type="region of interest" description="Disordered" evidence="2">
    <location>
        <begin position="379"/>
        <end position="414"/>
    </location>
</feature>
<feature type="compositionally biased region" description="Basic and acidic residues" evidence="2">
    <location>
        <begin position="131"/>
        <end position="145"/>
    </location>
</feature>
<feature type="coiled-coil region" evidence="1">
    <location>
        <begin position="11"/>
        <end position="38"/>
    </location>
</feature>
<comment type="caution">
    <text evidence="3">The sequence shown here is derived from an EMBL/GenBank/DDBJ whole genome shotgun (WGS) entry which is preliminary data.</text>
</comment>
<gene>
    <name evidence="3" type="ORF">H0H81_008334</name>
</gene>
<feature type="region of interest" description="Disordered" evidence="2">
    <location>
        <begin position="131"/>
        <end position="308"/>
    </location>
</feature>
<dbReference type="PANTHER" id="PTHR15410:SF2">
    <property type="entry name" value="HIRA-INTERACTING PROTEIN 3"/>
    <property type="match status" value="1"/>
</dbReference>
<name>A0A9P7GR62_9AGAR</name>
<keyword evidence="1" id="KW-0175">Coiled coil</keyword>
<organism evidence="3 4">
    <name type="scientific">Sphagnurus paluster</name>
    <dbReference type="NCBI Taxonomy" id="117069"/>
    <lineage>
        <taxon>Eukaryota</taxon>
        <taxon>Fungi</taxon>
        <taxon>Dikarya</taxon>
        <taxon>Basidiomycota</taxon>
        <taxon>Agaricomycotina</taxon>
        <taxon>Agaricomycetes</taxon>
        <taxon>Agaricomycetidae</taxon>
        <taxon>Agaricales</taxon>
        <taxon>Tricholomatineae</taxon>
        <taxon>Lyophyllaceae</taxon>
        <taxon>Sphagnurus</taxon>
    </lineage>
</organism>
<evidence type="ECO:0000313" key="4">
    <source>
        <dbReference type="Proteomes" id="UP000717328"/>
    </source>
</evidence>
<reference evidence="3" key="1">
    <citation type="submission" date="2021-02" db="EMBL/GenBank/DDBJ databases">
        <authorList>
            <person name="Nieuwenhuis M."/>
            <person name="Van De Peppel L.J.J."/>
        </authorList>
    </citation>
    <scope>NUCLEOTIDE SEQUENCE</scope>
    <source>
        <strain evidence="3">D49</strain>
    </source>
</reference>
<feature type="compositionally biased region" description="Basic residues" evidence="2">
    <location>
        <begin position="153"/>
        <end position="166"/>
    </location>
</feature>
<feature type="compositionally biased region" description="Basic residues" evidence="2">
    <location>
        <begin position="207"/>
        <end position="224"/>
    </location>
</feature>
<accession>A0A9P7GR62</accession>
<dbReference type="InterPro" id="IPR037647">
    <property type="entry name" value="HIRIP3"/>
</dbReference>
<keyword evidence="4" id="KW-1185">Reference proteome</keyword>
<evidence type="ECO:0000256" key="1">
    <source>
        <dbReference type="SAM" id="Coils"/>
    </source>
</evidence>
<dbReference type="GO" id="GO:0005634">
    <property type="term" value="C:nucleus"/>
    <property type="evidence" value="ECO:0007669"/>
    <property type="project" value="TreeGrafter"/>
</dbReference>